<name>A0A9X2ID07_9ACTN</name>
<feature type="compositionally biased region" description="Low complexity" evidence="1">
    <location>
        <begin position="11"/>
        <end position="20"/>
    </location>
</feature>
<reference evidence="2" key="1">
    <citation type="submission" date="2022-05" db="EMBL/GenBank/DDBJ databases">
        <authorList>
            <person name="Tuo L."/>
        </authorList>
    </citation>
    <scope>NUCLEOTIDE SEQUENCE</scope>
    <source>
        <strain evidence="2">BSK12Z-4</strain>
    </source>
</reference>
<comment type="caution">
    <text evidence="2">The sequence shown here is derived from an EMBL/GenBank/DDBJ whole genome shotgun (WGS) entry which is preliminary data.</text>
</comment>
<dbReference type="RefSeq" id="WP_250825742.1">
    <property type="nucleotide sequence ID" value="NZ_JAMOIL010000001.1"/>
</dbReference>
<accession>A0A9X2ID07</accession>
<protein>
    <submittedName>
        <fullName evidence="2">Uncharacterized protein</fullName>
    </submittedName>
</protein>
<sequence length="74" mass="7740">MADDQAPETGKSTTSTTSTARRAKPSRRVGDHVQLKPGGIVIRPGGVTHILVRGGFVLDEPGTFTIDGEPVEVA</sequence>
<evidence type="ECO:0000256" key="1">
    <source>
        <dbReference type="SAM" id="MobiDB-lite"/>
    </source>
</evidence>
<keyword evidence="3" id="KW-1185">Reference proteome</keyword>
<feature type="region of interest" description="Disordered" evidence="1">
    <location>
        <begin position="1"/>
        <end position="30"/>
    </location>
</feature>
<gene>
    <name evidence="2" type="ORF">M8330_00520</name>
</gene>
<evidence type="ECO:0000313" key="3">
    <source>
        <dbReference type="Proteomes" id="UP001139485"/>
    </source>
</evidence>
<dbReference type="EMBL" id="JAMOIL010000001">
    <property type="protein sequence ID" value="MCM0618772.1"/>
    <property type="molecule type" value="Genomic_DNA"/>
</dbReference>
<proteinExistence type="predicted"/>
<dbReference type="Proteomes" id="UP001139485">
    <property type="component" value="Unassembled WGS sequence"/>
</dbReference>
<evidence type="ECO:0000313" key="2">
    <source>
        <dbReference type="EMBL" id="MCM0618772.1"/>
    </source>
</evidence>
<organism evidence="2 3">
    <name type="scientific">Nocardioides bruguierae</name>
    <dbReference type="NCBI Taxonomy" id="2945102"/>
    <lineage>
        <taxon>Bacteria</taxon>
        <taxon>Bacillati</taxon>
        <taxon>Actinomycetota</taxon>
        <taxon>Actinomycetes</taxon>
        <taxon>Propionibacteriales</taxon>
        <taxon>Nocardioidaceae</taxon>
        <taxon>Nocardioides</taxon>
    </lineage>
</organism>
<dbReference type="AlphaFoldDB" id="A0A9X2ID07"/>